<feature type="region of interest" description="Disordered" evidence="2">
    <location>
        <begin position="1"/>
        <end position="32"/>
    </location>
</feature>
<reference evidence="3" key="1">
    <citation type="submission" date="2022-10" db="EMBL/GenBank/DDBJ databases">
        <title>Tapping the CABI collections for fungal endophytes: first genome assemblies for Collariella, Neodidymelliopsis, Ascochyta clinopodiicola, Didymella pomorum, Didymosphaeria variabile, Neocosmospora piperis and Neocucurbitaria cava.</title>
        <authorList>
            <person name="Hill R."/>
        </authorList>
    </citation>
    <scope>NUCLEOTIDE SEQUENCE</scope>
    <source>
        <strain evidence="3">IMI 355082</strain>
    </source>
</reference>
<feature type="region of interest" description="Disordered" evidence="2">
    <location>
        <begin position="138"/>
        <end position="166"/>
    </location>
</feature>
<dbReference type="EMBL" id="JAPEVB010000008">
    <property type="protein sequence ID" value="KAJ4385244.1"/>
    <property type="molecule type" value="Genomic_DNA"/>
</dbReference>
<evidence type="ECO:0000256" key="2">
    <source>
        <dbReference type="SAM" id="MobiDB-lite"/>
    </source>
</evidence>
<name>A0A9W9CRP5_9PEZI</name>
<proteinExistence type="predicted"/>
<feature type="compositionally biased region" description="Polar residues" evidence="2">
    <location>
        <begin position="152"/>
        <end position="165"/>
    </location>
</feature>
<keyword evidence="4" id="KW-1185">Reference proteome</keyword>
<evidence type="ECO:0000256" key="1">
    <source>
        <dbReference type="SAM" id="Coils"/>
    </source>
</evidence>
<feature type="coiled-coil region" evidence="1">
    <location>
        <begin position="190"/>
        <end position="245"/>
    </location>
</feature>
<evidence type="ECO:0000313" key="3">
    <source>
        <dbReference type="EMBL" id="KAJ4385244.1"/>
    </source>
</evidence>
<dbReference type="AlphaFoldDB" id="A0A9W9CRP5"/>
<gene>
    <name evidence="3" type="ORF">N0V93_010305</name>
</gene>
<dbReference type="Proteomes" id="UP001140453">
    <property type="component" value="Unassembled WGS sequence"/>
</dbReference>
<keyword evidence="1" id="KW-0175">Coiled coil</keyword>
<comment type="caution">
    <text evidence="3">The sequence shown here is derived from an EMBL/GenBank/DDBJ whole genome shotgun (WGS) entry which is preliminary data.</text>
</comment>
<feature type="compositionally biased region" description="Polar residues" evidence="2">
    <location>
        <begin position="8"/>
        <end position="32"/>
    </location>
</feature>
<evidence type="ECO:0000313" key="4">
    <source>
        <dbReference type="Proteomes" id="UP001140453"/>
    </source>
</evidence>
<sequence length="256" mass="28351">MGPGDKGTLTSTTASPRPSNGTTSPIHSRTPSDTINLRRINSKRTYKTRVLQSREALQDDIVCCTHDLGIRMAKKMVLVHEVNIYNPQTQLDLIKVIKEKIMVSQSSLAEFQKMLASLDTTINEGSPQGQQLLVHCAHQSTSARPDDDRSMADSSLSIDLSSNPDSDAPLPENCVACLWAQWRTASTAKVQAQEKSVQGLKSRQAEAEKDFGAKGAKMEENKKIIAKLDEEIQFLKEDLGKLEKEQELNLQLLADY</sequence>
<accession>A0A9W9CRP5</accession>
<organism evidence="3 4">
    <name type="scientific">Gnomoniopsis smithogilvyi</name>
    <dbReference type="NCBI Taxonomy" id="1191159"/>
    <lineage>
        <taxon>Eukaryota</taxon>
        <taxon>Fungi</taxon>
        <taxon>Dikarya</taxon>
        <taxon>Ascomycota</taxon>
        <taxon>Pezizomycotina</taxon>
        <taxon>Sordariomycetes</taxon>
        <taxon>Sordariomycetidae</taxon>
        <taxon>Diaporthales</taxon>
        <taxon>Gnomoniaceae</taxon>
        <taxon>Gnomoniopsis</taxon>
    </lineage>
</organism>
<protein>
    <submittedName>
        <fullName evidence="3">Uncharacterized protein</fullName>
    </submittedName>
</protein>